<evidence type="ECO:0000313" key="1">
    <source>
        <dbReference type="EMBL" id="OGY45673.1"/>
    </source>
</evidence>
<proteinExistence type="predicted"/>
<protein>
    <submittedName>
        <fullName evidence="1">Uncharacterized protein</fullName>
    </submittedName>
</protein>
<gene>
    <name evidence="1" type="ORF">A2744_00200</name>
</gene>
<accession>A0A1G1XZZ5</accession>
<name>A0A1G1XZZ5_9BACT</name>
<dbReference type="EMBL" id="MHIE01000015">
    <property type="protein sequence ID" value="OGY45673.1"/>
    <property type="molecule type" value="Genomic_DNA"/>
</dbReference>
<reference evidence="1 2" key="1">
    <citation type="journal article" date="2016" name="Nat. Commun.">
        <title>Thousands of microbial genomes shed light on interconnected biogeochemical processes in an aquifer system.</title>
        <authorList>
            <person name="Anantharaman K."/>
            <person name="Brown C.T."/>
            <person name="Hug L.A."/>
            <person name="Sharon I."/>
            <person name="Castelle C.J."/>
            <person name="Probst A.J."/>
            <person name="Thomas B.C."/>
            <person name="Singh A."/>
            <person name="Wilkins M.J."/>
            <person name="Karaoz U."/>
            <person name="Brodie E.L."/>
            <person name="Williams K.H."/>
            <person name="Hubbard S.S."/>
            <person name="Banfield J.F."/>
        </authorList>
    </citation>
    <scope>NUCLEOTIDE SEQUENCE [LARGE SCALE GENOMIC DNA]</scope>
</reference>
<dbReference type="AlphaFoldDB" id="A0A1G1XZZ5"/>
<comment type="caution">
    <text evidence="1">The sequence shown here is derived from an EMBL/GenBank/DDBJ whole genome shotgun (WGS) entry which is preliminary data.</text>
</comment>
<sequence>MSEPKYLPNNKENKLYSPKNIVDLITKTKNEAGNDEKFYKNPKNNKLIEMQYASALAVAIYSSTGDKYYIYPTENPDIHFIEQKSINKRQIGFSVEIMTLFNYETHSFDQNYEQLADLVWQKKGKADYDRTELLLISRLNCWFDIDKFINAMEKYKWKFLRVWLGIYKSESKWDFFEIIPPQDEKNVKIAADLNNAF</sequence>
<dbReference type="Proteomes" id="UP000178240">
    <property type="component" value="Unassembled WGS sequence"/>
</dbReference>
<evidence type="ECO:0000313" key="2">
    <source>
        <dbReference type="Proteomes" id="UP000178240"/>
    </source>
</evidence>
<organism evidence="1 2">
    <name type="scientific">Candidatus Buchananbacteria bacterium RIFCSPHIGHO2_01_FULL_44_11</name>
    <dbReference type="NCBI Taxonomy" id="1797535"/>
    <lineage>
        <taxon>Bacteria</taxon>
        <taxon>Candidatus Buchananiibacteriota</taxon>
    </lineage>
</organism>